<reference evidence="8 9" key="1">
    <citation type="submission" date="2015-09" db="EMBL/GenBank/DDBJ databases">
        <title>Draft genome of the parasitic nematode Teladorsagia circumcincta isolate WARC Sus (inbred).</title>
        <authorList>
            <person name="Mitreva M."/>
        </authorList>
    </citation>
    <scope>NUCLEOTIDE SEQUENCE [LARGE SCALE GENOMIC DNA]</scope>
    <source>
        <strain evidence="8 9">S</strain>
    </source>
</reference>
<proteinExistence type="inferred from homology"/>
<sequence>GSYDSSLFTVREVASVPLESAEETRAVFGNTNWFGGDDPIAFRCNPKLCVAERSNPNAQIVFLSDVHLDDSRVMQAVYHMLSGFSADAPLAFIFCGNFCSRSRQPDTMELLHTGFRRCCPALTFRAYFSNIWSKFQTVSLQRIPSGYNMPAKR</sequence>
<comment type="subcellular location">
    <subcellularLocation>
        <location evidence="1">Nucleus</location>
    </subcellularLocation>
</comment>
<evidence type="ECO:0000313" key="9">
    <source>
        <dbReference type="Proteomes" id="UP000230423"/>
    </source>
</evidence>
<accession>A0A2G9TCH1</accession>
<evidence type="ECO:0000259" key="7">
    <source>
        <dbReference type="Pfam" id="PF04042"/>
    </source>
</evidence>
<evidence type="ECO:0000256" key="2">
    <source>
        <dbReference type="ARBA" id="ARBA00009560"/>
    </source>
</evidence>
<dbReference type="InterPro" id="IPR016266">
    <property type="entry name" value="POLE2"/>
</dbReference>
<keyword evidence="9" id="KW-1185">Reference proteome</keyword>
<comment type="similarity">
    <text evidence="2">Belongs to the DNA polymerase epsilon subunit B family.</text>
</comment>
<dbReference type="Pfam" id="PF04042">
    <property type="entry name" value="DNA_pol_E_B"/>
    <property type="match status" value="1"/>
</dbReference>
<evidence type="ECO:0000256" key="4">
    <source>
        <dbReference type="ARBA" id="ARBA00023125"/>
    </source>
</evidence>
<evidence type="ECO:0000256" key="6">
    <source>
        <dbReference type="ARBA" id="ARBA00032930"/>
    </source>
</evidence>
<dbReference type="GO" id="GO:0003677">
    <property type="term" value="F:DNA binding"/>
    <property type="evidence" value="ECO:0007669"/>
    <property type="project" value="UniProtKB-KW"/>
</dbReference>
<dbReference type="PANTHER" id="PTHR12708">
    <property type="entry name" value="DNA POLYMERASE EPSILON SUBUNIT B"/>
    <property type="match status" value="1"/>
</dbReference>
<gene>
    <name evidence="8" type="ORF">TELCIR_22932</name>
</gene>
<organism evidence="8 9">
    <name type="scientific">Teladorsagia circumcincta</name>
    <name type="common">Brown stomach worm</name>
    <name type="synonym">Ostertagia circumcincta</name>
    <dbReference type="NCBI Taxonomy" id="45464"/>
    <lineage>
        <taxon>Eukaryota</taxon>
        <taxon>Metazoa</taxon>
        <taxon>Ecdysozoa</taxon>
        <taxon>Nematoda</taxon>
        <taxon>Chromadorea</taxon>
        <taxon>Rhabditida</taxon>
        <taxon>Rhabditina</taxon>
        <taxon>Rhabditomorpha</taxon>
        <taxon>Strongyloidea</taxon>
        <taxon>Trichostrongylidae</taxon>
        <taxon>Teladorsagia</taxon>
    </lineage>
</organism>
<dbReference type="GO" id="GO:0008622">
    <property type="term" value="C:epsilon DNA polymerase complex"/>
    <property type="evidence" value="ECO:0007669"/>
    <property type="project" value="InterPro"/>
</dbReference>
<dbReference type="OrthoDB" id="10254730at2759"/>
<evidence type="ECO:0000256" key="3">
    <source>
        <dbReference type="ARBA" id="ARBA00022705"/>
    </source>
</evidence>
<dbReference type="GO" id="GO:0042276">
    <property type="term" value="P:error-prone translesion synthesis"/>
    <property type="evidence" value="ECO:0007669"/>
    <property type="project" value="TreeGrafter"/>
</dbReference>
<keyword evidence="5" id="KW-0539">Nucleus</keyword>
<dbReference type="PANTHER" id="PTHR12708:SF0">
    <property type="entry name" value="DNA POLYMERASE EPSILON SUBUNIT 2"/>
    <property type="match status" value="1"/>
</dbReference>
<feature type="domain" description="DNA polymerase alpha/delta/epsilon subunit B" evidence="7">
    <location>
        <begin position="60"/>
        <end position="106"/>
    </location>
</feature>
<dbReference type="AlphaFoldDB" id="A0A2G9TCH1"/>
<keyword evidence="4" id="KW-0238">DNA-binding</keyword>
<evidence type="ECO:0000256" key="1">
    <source>
        <dbReference type="ARBA" id="ARBA00004123"/>
    </source>
</evidence>
<protein>
    <recommendedName>
        <fullName evidence="6">DNA polymerase II subunit 2</fullName>
    </recommendedName>
</protein>
<dbReference type="InterPro" id="IPR007185">
    <property type="entry name" value="DNA_pol_a/d/e_bsu"/>
</dbReference>
<evidence type="ECO:0000256" key="5">
    <source>
        <dbReference type="ARBA" id="ARBA00023242"/>
    </source>
</evidence>
<dbReference type="GO" id="GO:0006261">
    <property type="term" value="P:DNA-templated DNA replication"/>
    <property type="evidence" value="ECO:0007669"/>
    <property type="project" value="InterPro"/>
</dbReference>
<evidence type="ECO:0000313" key="8">
    <source>
        <dbReference type="EMBL" id="PIO55679.1"/>
    </source>
</evidence>
<feature type="non-terminal residue" evidence="8">
    <location>
        <position position="1"/>
    </location>
</feature>
<keyword evidence="3" id="KW-0235">DNA replication</keyword>
<name>A0A2G9TCH1_TELCI</name>
<dbReference type="EMBL" id="KZ384731">
    <property type="protein sequence ID" value="PIO55679.1"/>
    <property type="molecule type" value="Genomic_DNA"/>
</dbReference>
<dbReference type="Proteomes" id="UP000230423">
    <property type="component" value="Unassembled WGS sequence"/>
</dbReference>